<organism evidence="5 6">
    <name type="scientific">Methylotuvimicrobium buryatense</name>
    <name type="common">Methylomicrobium buryatense</name>
    <dbReference type="NCBI Taxonomy" id="95641"/>
    <lineage>
        <taxon>Bacteria</taxon>
        <taxon>Pseudomonadati</taxon>
        <taxon>Pseudomonadota</taxon>
        <taxon>Gammaproteobacteria</taxon>
        <taxon>Methylococcales</taxon>
        <taxon>Methylococcaceae</taxon>
        <taxon>Methylotuvimicrobium</taxon>
    </lineage>
</organism>
<evidence type="ECO:0000256" key="2">
    <source>
        <dbReference type="ARBA" id="ARBA00022837"/>
    </source>
</evidence>
<evidence type="ECO:0000259" key="4">
    <source>
        <dbReference type="Pfam" id="PF05567"/>
    </source>
</evidence>
<proteinExistence type="predicted"/>
<dbReference type="OrthoDB" id="7156875at2"/>
<protein>
    <submittedName>
        <fullName evidence="5">Pilus assembly protein PilY</fullName>
    </submittedName>
</protein>
<feature type="domain" description="PilY1 beta-propeller" evidence="4">
    <location>
        <begin position="721"/>
        <end position="1086"/>
    </location>
</feature>
<feature type="compositionally biased region" description="Polar residues" evidence="3">
    <location>
        <begin position="445"/>
        <end position="463"/>
    </location>
</feature>
<feature type="region of interest" description="Disordered" evidence="3">
    <location>
        <begin position="1288"/>
        <end position="1307"/>
    </location>
</feature>
<keyword evidence="1" id="KW-0479">Metal-binding</keyword>
<gene>
    <name evidence="5" type="ORF">EQU24_04590</name>
</gene>
<name>A0A4P9UPV7_METBY</name>
<keyword evidence="6" id="KW-1185">Reference proteome</keyword>
<evidence type="ECO:0000256" key="3">
    <source>
        <dbReference type="SAM" id="MobiDB-lite"/>
    </source>
</evidence>
<dbReference type="InterPro" id="IPR008707">
    <property type="entry name" value="B-propeller_PilY1"/>
</dbReference>
<reference evidence="6" key="1">
    <citation type="journal article" date="2019" name="J. Bacteriol.">
        <title>A Mutagenic Screen Identifies a TonB-Dependent Receptor Required for the Lanthanide Metal Switch in the Type I Methanotroph 'Methylotuvimicrobium buryatense' 5GB1C.</title>
        <authorList>
            <person name="Groom J.D."/>
            <person name="Ford S.M."/>
            <person name="Pesesky M.W."/>
            <person name="Lidstrom M.E."/>
        </authorList>
    </citation>
    <scope>NUCLEOTIDE SEQUENCE [LARGE SCALE GENOMIC DNA]</scope>
    <source>
        <strain evidence="6">5GB1C</strain>
    </source>
</reference>
<dbReference type="STRING" id="675511.GCA_000341735_02094"/>
<evidence type="ECO:0000256" key="1">
    <source>
        <dbReference type="ARBA" id="ARBA00022723"/>
    </source>
</evidence>
<sequence>MGLLIFCKVRIAYLFGAITRNPREMVRDAYLRNFYLDRSCLYKAGKSIMNISIGIDKNSLLYWALGLSVGVLLSLPTRADLDLAQTPLFLTPSVDPNIMFIIDDSGSMHYEVTPDEEFRFGSFTENTRWVYPRVANVYGSGDYNSNVATVDNHVFNARARSPQINKTYYDPAVTYSPWIKADNSLYPPANPEAAYHNPENTARGYRNLTVDNTNTDTGGPVNSSLNRWRTCTGPSSGQCSTQTSNKTFYPATYFWYNGGDAWNLANFDGPFEIKAATSEYSGHGRENRTDCTGGICSYAQEIQNFANWYTYHRSRVLAARAGIGKAFAQQGEAMRVGFGAINKSSSSIDNVSTNTIIRGVRPFTGSDREQFFTDLYTLDIPDSATPLRRALDSAGQYYSRSDNRGPWGANPGQNDSTTHLECRHSYTILMTDGYWNDAQAGTAAARSNNDGTNGPTISGPDGNTFTYSAVSPFTDNRSNTLADVAMYYWKNDLRTNIPNLVPTSAINPAFWQHMVTFGVGFGVEGTISASDAFDAINTGATINWPAPSTSGTTENVDDLLHAAINSRGGFFSAADPNTFANELSNTLRAIVGRTEGSSASVATNSTRLDTNTVVYQAKFDSRDWTGQFLAYAINADGSLAATPAWDAGQNVTTQGSIGRSIFGYNPTATPFKGINFFHNNLNAAQQALLTEAQLNYVRGIQTNELQNGGTFRNRIGTNRLMGDLVNSDPWFIGDINFGYHLLPGTEGSAYSNYRNSAAYKARTPLVAIGGNGGMLHVFNATITGTGAGTEVFAYVPHAVLPKLASLTDPNYSHQYFVDGSPVAGDAYIDANGDNNKEWRTVLIGTLGAGGKGIFALDATFLDPGDSSYATAENSFLPQRVMWEINTTTAPNATDLTNVLTGSNPRFGFADYLGFTLGQASIVRMANGKFAAVFGNGYNSASHQAVLYIVDLETGALIKSLNTGVGSAGNPNGLSTPIAIDANGDRIVDAIYAGDLHGNLWKFDVSSSNTGQWDFGFKQGNTPKPLFVARDSNGVRQAITAKPQAGKHPSSGVMVYFGSGKYFETGDNSAIDPQPQTFYGIQDECVKLAGSNITCSTGDPGITRANDLVQQSIIAEDVFGDFDIRVTSHCVDPLLAIDNTNCNGISMINYLGSKQGWYMDLVFPAVSPDGERVISQALLRGGRIIFVTLIPDPEPCGYGGTSWLMELDALTGNRLVSTPFDLTGSDTIDESDMLAGVIDTNDDNLIDEDDSPMAVSGKKSKVGIIKTPGVVGAGEVEYKYTSGSTGEMETTLESVEGGAGRQSWRQLR</sequence>
<dbReference type="Proteomes" id="UP000305881">
    <property type="component" value="Chromosome"/>
</dbReference>
<evidence type="ECO:0000313" key="6">
    <source>
        <dbReference type="Proteomes" id="UP000305881"/>
    </source>
</evidence>
<dbReference type="KEGG" id="mbur:EQU24_04590"/>
<feature type="region of interest" description="Disordered" evidence="3">
    <location>
        <begin position="444"/>
        <end position="463"/>
    </location>
</feature>
<keyword evidence="2" id="KW-0106">Calcium</keyword>
<dbReference type="EMBL" id="CP035467">
    <property type="protein sequence ID" value="QCW81606.1"/>
    <property type="molecule type" value="Genomic_DNA"/>
</dbReference>
<dbReference type="Pfam" id="PF05567">
    <property type="entry name" value="T4P_PilY1"/>
    <property type="match status" value="1"/>
</dbReference>
<feature type="region of interest" description="Disordered" evidence="3">
    <location>
        <begin position="395"/>
        <end position="418"/>
    </location>
</feature>
<evidence type="ECO:0000313" key="5">
    <source>
        <dbReference type="EMBL" id="QCW81606.1"/>
    </source>
</evidence>
<dbReference type="GO" id="GO:0046872">
    <property type="term" value="F:metal ion binding"/>
    <property type="evidence" value="ECO:0007669"/>
    <property type="project" value="UniProtKB-KW"/>
</dbReference>
<accession>A0A4P9UPV7</accession>